<keyword evidence="1" id="KW-0479">Metal-binding</keyword>
<dbReference type="Gene3D" id="3.30.2020.30">
    <property type="match status" value="1"/>
</dbReference>
<organism evidence="4 5">
    <name type="scientific">Methylomicrobium album BG8</name>
    <dbReference type="NCBI Taxonomy" id="686340"/>
    <lineage>
        <taxon>Bacteria</taxon>
        <taxon>Pseudomonadati</taxon>
        <taxon>Pseudomonadota</taxon>
        <taxon>Gammaproteobacteria</taxon>
        <taxon>Methylococcales</taxon>
        <taxon>Methylococcaceae</taxon>
        <taxon>Methylomicrobium</taxon>
    </lineage>
</organism>
<dbReference type="Proteomes" id="UP000005090">
    <property type="component" value="Chromosome"/>
</dbReference>
<gene>
    <name evidence="4" type="ORF">Metal_2534</name>
</gene>
<evidence type="ECO:0000313" key="5">
    <source>
        <dbReference type="Proteomes" id="UP000005090"/>
    </source>
</evidence>
<evidence type="ECO:0000256" key="2">
    <source>
        <dbReference type="ARBA" id="ARBA00023004"/>
    </source>
</evidence>
<sequence>MRLSTQPCNALPTEIKLHQVSRILEIRFDDGRIFRLPCEYLRVYTPSAEALGHAPGQEILQVGKESVTIREIRPVGNYGICPVFSDGHNSGIYTWDLLYQLGAEYDSLWTDYLERLKTAGYDRQEPQPLQ</sequence>
<dbReference type="PANTHER" id="PTHR35303:SF5">
    <property type="entry name" value="OS02G0197800 PROTEIN"/>
    <property type="match status" value="1"/>
</dbReference>
<evidence type="ECO:0000259" key="3">
    <source>
        <dbReference type="Pfam" id="PF06155"/>
    </source>
</evidence>
<dbReference type="Pfam" id="PF06155">
    <property type="entry name" value="GBBH-like_N"/>
    <property type="match status" value="1"/>
</dbReference>
<dbReference type="RefSeq" id="WP_005372797.1">
    <property type="nucleotide sequence ID" value="NZ_CM001475.1"/>
</dbReference>
<accession>H8GIR1</accession>
<evidence type="ECO:0000256" key="1">
    <source>
        <dbReference type="ARBA" id="ARBA00022723"/>
    </source>
</evidence>
<proteinExistence type="predicted"/>
<dbReference type="HOGENOM" id="CLU_117841_0_1_6"/>
<dbReference type="GO" id="GO:0046872">
    <property type="term" value="F:metal ion binding"/>
    <property type="evidence" value="ECO:0007669"/>
    <property type="project" value="UniProtKB-KW"/>
</dbReference>
<dbReference type="PANTHER" id="PTHR35303">
    <property type="entry name" value="OS02G0197800 PROTEIN"/>
    <property type="match status" value="1"/>
</dbReference>
<name>H8GIR1_METAL</name>
<dbReference type="STRING" id="686340.Metal_2534"/>
<dbReference type="InterPro" id="IPR038492">
    <property type="entry name" value="GBBH-like_N_sf"/>
</dbReference>
<feature type="domain" description="Gamma-butyrobetaine hydroxylase-like N-terminal" evidence="3">
    <location>
        <begin position="15"/>
        <end position="99"/>
    </location>
</feature>
<reference evidence="4 5" key="1">
    <citation type="journal article" date="2013" name="Genome Announc.">
        <title>Genome Sequence of the Obligate Gammaproteobacterial Methanotroph Methylomicrobium album Strain BG8.</title>
        <authorList>
            <person name="Kits K.D."/>
            <person name="Kalyuzhnaya M.G."/>
            <person name="Klotz M.G."/>
            <person name="Jetten M.S."/>
            <person name="Op den Camp H.J."/>
            <person name="Vuilleumier S."/>
            <person name="Bringel F."/>
            <person name="Dispirito A.A."/>
            <person name="Murrell J.C."/>
            <person name="Bruce D."/>
            <person name="Cheng J.F."/>
            <person name="Copeland A."/>
            <person name="Goodwin L."/>
            <person name="Hauser L."/>
            <person name="Lajus A."/>
            <person name="Land M.L."/>
            <person name="Lapidus A."/>
            <person name="Lucas S."/>
            <person name="Medigue C."/>
            <person name="Pitluck S."/>
            <person name="Woyke T."/>
            <person name="Zeytun A."/>
            <person name="Stein L.Y."/>
        </authorList>
    </citation>
    <scope>NUCLEOTIDE SEQUENCE [LARGE SCALE GENOMIC DNA]</scope>
    <source>
        <strain evidence="4 5">BG8</strain>
    </source>
</reference>
<dbReference type="eggNOG" id="COG3536">
    <property type="taxonomic scope" value="Bacteria"/>
</dbReference>
<dbReference type="AlphaFoldDB" id="H8GIR1"/>
<dbReference type="EMBL" id="CM001475">
    <property type="protein sequence ID" value="EIC30251.1"/>
    <property type="molecule type" value="Genomic_DNA"/>
</dbReference>
<protein>
    <recommendedName>
        <fullName evidence="3">Gamma-butyrobetaine hydroxylase-like N-terminal domain-containing protein</fullName>
    </recommendedName>
</protein>
<keyword evidence="5" id="KW-1185">Reference proteome</keyword>
<dbReference type="InterPro" id="IPR010376">
    <property type="entry name" value="GBBH-like_N"/>
</dbReference>
<evidence type="ECO:0000313" key="4">
    <source>
        <dbReference type="EMBL" id="EIC30251.1"/>
    </source>
</evidence>
<keyword evidence="2" id="KW-0408">Iron</keyword>